<protein>
    <submittedName>
        <fullName evidence="2">Uncharacterized protein</fullName>
    </submittedName>
</protein>
<evidence type="ECO:0000313" key="2">
    <source>
        <dbReference type="EMBL" id="KAK5774498.1"/>
    </source>
</evidence>
<name>A0ABR0ML07_GOSAR</name>
<keyword evidence="3" id="KW-1185">Reference proteome</keyword>
<dbReference type="Proteomes" id="UP001358586">
    <property type="component" value="Chromosome 12"/>
</dbReference>
<feature type="compositionally biased region" description="Polar residues" evidence="1">
    <location>
        <begin position="109"/>
        <end position="119"/>
    </location>
</feature>
<organism evidence="2 3">
    <name type="scientific">Gossypium arboreum</name>
    <name type="common">Tree cotton</name>
    <name type="synonym">Gossypium nanking</name>
    <dbReference type="NCBI Taxonomy" id="29729"/>
    <lineage>
        <taxon>Eukaryota</taxon>
        <taxon>Viridiplantae</taxon>
        <taxon>Streptophyta</taxon>
        <taxon>Embryophyta</taxon>
        <taxon>Tracheophyta</taxon>
        <taxon>Spermatophyta</taxon>
        <taxon>Magnoliopsida</taxon>
        <taxon>eudicotyledons</taxon>
        <taxon>Gunneridae</taxon>
        <taxon>Pentapetalae</taxon>
        <taxon>rosids</taxon>
        <taxon>malvids</taxon>
        <taxon>Malvales</taxon>
        <taxon>Malvaceae</taxon>
        <taxon>Malvoideae</taxon>
        <taxon>Gossypium</taxon>
    </lineage>
</organism>
<proteinExistence type="predicted"/>
<feature type="region of interest" description="Disordered" evidence="1">
    <location>
        <begin position="1"/>
        <end position="25"/>
    </location>
</feature>
<evidence type="ECO:0000313" key="3">
    <source>
        <dbReference type="Proteomes" id="UP001358586"/>
    </source>
</evidence>
<feature type="region of interest" description="Disordered" evidence="1">
    <location>
        <begin position="71"/>
        <end position="119"/>
    </location>
</feature>
<comment type="caution">
    <text evidence="2">The sequence shown here is derived from an EMBL/GenBank/DDBJ whole genome shotgun (WGS) entry which is preliminary data.</text>
</comment>
<sequence>MAETVKTSNTGEGNSQESSVEFSKEEIEKLKNLLGSLEKSPSIGTSGLVFSEDKDREFFLLDIPATVQQPNTHIPAPVQQPNTHIPAPVQQPNTHIPALVQQPEIEPNTPKSQRGIQDTTRPLLVYSRKKAPVQVQSSSSPIQPETASLELVCFLV</sequence>
<gene>
    <name evidence="2" type="ORF">PVK06_042353</name>
</gene>
<evidence type="ECO:0000256" key="1">
    <source>
        <dbReference type="SAM" id="MobiDB-lite"/>
    </source>
</evidence>
<accession>A0ABR0ML07</accession>
<feature type="compositionally biased region" description="Polar residues" evidence="1">
    <location>
        <begin position="1"/>
        <end position="21"/>
    </location>
</feature>
<reference evidence="2 3" key="1">
    <citation type="submission" date="2023-03" db="EMBL/GenBank/DDBJ databases">
        <title>WGS of Gossypium arboreum.</title>
        <authorList>
            <person name="Yu D."/>
        </authorList>
    </citation>
    <scope>NUCLEOTIDE SEQUENCE [LARGE SCALE GENOMIC DNA]</scope>
    <source>
        <tissue evidence="2">Leaf</tissue>
    </source>
</reference>
<dbReference type="EMBL" id="JARKNE010000012">
    <property type="protein sequence ID" value="KAK5774498.1"/>
    <property type="molecule type" value="Genomic_DNA"/>
</dbReference>